<keyword evidence="1" id="KW-0472">Membrane</keyword>
<keyword evidence="1" id="KW-0812">Transmembrane</keyword>
<evidence type="ECO:0000256" key="1">
    <source>
        <dbReference type="SAM" id="Phobius"/>
    </source>
</evidence>
<feature type="transmembrane region" description="Helical" evidence="1">
    <location>
        <begin position="69"/>
        <end position="87"/>
    </location>
</feature>
<protein>
    <recommendedName>
        <fullName evidence="4">Phosphopantetheine adenylyltransferase</fullName>
    </recommendedName>
</protein>
<gene>
    <name evidence="2" type="ORF">H3309_08780</name>
</gene>
<reference evidence="2 3" key="1">
    <citation type="submission" date="2020-07" db="EMBL/GenBank/DDBJ databases">
        <title>Complete genome sequence for Sandaracinobacter sp. M6.</title>
        <authorList>
            <person name="Tang Y."/>
            <person name="Liu Q."/>
            <person name="Guo Z."/>
            <person name="Lei P."/>
            <person name="Huang B."/>
        </authorList>
    </citation>
    <scope>NUCLEOTIDE SEQUENCE [LARGE SCALE GENOMIC DNA]</scope>
    <source>
        <strain evidence="2 3">M6</strain>
    </source>
</reference>
<proteinExistence type="predicted"/>
<accession>A0A7G5IDS9</accession>
<evidence type="ECO:0000313" key="3">
    <source>
        <dbReference type="Proteomes" id="UP000515292"/>
    </source>
</evidence>
<keyword evidence="3" id="KW-1185">Reference proteome</keyword>
<organism evidence="2 3">
    <name type="scientific">Sandaracinobacteroides saxicola</name>
    <dbReference type="NCBI Taxonomy" id="2759707"/>
    <lineage>
        <taxon>Bacteria</taxon>
        <taxon>Pseudomonadati</taxon>
        <taxon>Pseudomonadota</taxon>
        <taxon>Alphaproteobacteria</taxon>
        <taxon>Sphingomonadales</taxon>
        <taxon>Sphingosinicellaceae</taxon>
        <taxon>Sandaracinobacteroides</taxon>
    </lineage>
</organism>
<evidence type="ECO:0008006" key="4">
    <source>
        <dbReference type="Google" id="ProtNLM"/>
    </source>
</evidence>
<name>A0A7G5IDS9_9SPHN</name>
<sequence length="121" mass="13132">MIERIAWVLLSLVHLTPALALFRPALLTRLYCLPVDSPLFLLMQHRAVLFLVIVVIALWCAVDPAPRRLGSVALALSMGGFLMLWLAGGSPPALRTIAVVDAIGLLPLAYVAWRAFVHAPA</sequence>
<dbReference type="RefSeq" id="WP_182294370.1">
    <property type="nucleotide sequence ID" value="NZ_CP059851.1"/>
</dbReference>
<dbReference type="KEGG" id="sand:H3309_08780"/>
<dbReference type="EMBL" id="CP059851">
    <property type="protein sequence ID" value="QMW21521.1"/>
    <property type="molecule type" value="Genomic_DNA"/>
</dbReference>
<feature type="transmembrane region" description="Helical" evidence="1">
    <location>
        <begin position="44"/>
        <end position="62"/>
    </location>
</feature>
<evidence type="ECO:0000313" key="2">
    <source>
        <dbReference type="EMBL" id="QMW21521.1"/>
    </source>
</evidence>
<feature type="transmembrane region" description="Helical" evidence="1">
    <location>
        <begin position="93"/>
        <end position="113"/>
    </location>
</feature>
<dbReference type="AlphaFoldDB" id="A0A7G5IDS9"/>
<keyword evidence="1" id="KW-1133">Transmembrane helix</keyword>
<dbReference type="Proteomes" id="UP000515292">
    <property type="component" value="Chromosome"/>
</dbReference>